<feature type="compositionally biased region" description="Low complexity" evidence="1">
    <location>
        <begin position="15"/>
        <end position="42"/>
    </location>
</feature>
<organism evidence="2 3">
    <name type="scientific">Senna tora</name>
    <dbReference type="NCBI Taxonomy" id="362788"/>
    <lineage>
        <taxon>Eukaryota</taxon>
        <taxon>Viridiplantae</taxon>
        <taxon>Streptophyta</taxon>
        <taxon>Embryophyta</taxon>
        <taxon>Tracheophyta</taxon>
        <taxon>Spermatophyta</taxon>
        <taxon>Magnoliopsida</taxon>
        <taxon>eudicotyledons</taxon>
        <taxon>Gunneridae</taxon>
        <taxon>Pentapetalae</taxon>
        <taxon>rosids</taxon>
        <taxon>fabids</taxon>
        <taxon>Fabales</taxon>
        <taxon>Fabaceae</taxon>
        <taxon>Caesalpinioideae</taxon>
        <taxon>Cassia clade</taxon>
        <taxon>Senna</taxon>
    </lineage>
</organism>
<name>A0A834X725_9FABA</name>
<accession>A0A834X725</accession>
<dbReference type="AlphaFoldDB" id="A0A834X725"/>
<evidence type="ECO:0000256" key="1">
    <source>
        <dbReference type="SAM" id="MobiDB-lite"/>
    </source>
</evidence>
<gene>
    <name evidence="2" type="ORF">G2W53_007771</name>
</gene>
<feature type="compositionally biased region" description="Polar residues" evidence="1">
    <location>
        <begin position="1"/>
        <end position="14"/>
    </location>
</feature>
<evidence type="ECO:0000313" key="3">
    <source>
        <dbReference type="Proteomes" id="UP000634136"/>
    </source>
</evidence>
<sequence>MASSPMPSTSQTMHPSSPIASSMSSLLPPPSCSSSSPSPSSSLEACREALKGWWPRDLEGVNVAVVGVSIEGVALPETESEAEDLLSSLPAKSLPFLGNGFSERRHRSIAADSSNWLAEKNGGAIGDEGFTIWGSGRDWG</sequence>
<protein>
    <submittedName>
        <fullName evidence="2">Uncharacterized protein</fullName>
    </submittedName>
</protein>
<evidence type="ECO:0000313" key="2">
    <source>
        <dbReference type="EMBL" id="KAF7839289.1"/>
    </source>
</evidence>
<proteinExistence type="predicted"/>
<dbReference type="EMBL" id="JAAIUW010000003">
    <property type="protein sequence ID" value="KAF7839289.1"/>
    <property type="molecule type" value="Genomic_DNA"/>
</dbReference>
<feature type="region of interest" description="Disordered" evidence="1">
    <location>
        <begin position="1"/>
        <end position="42"/>
    </location>
</feature>
<comment type="caution">
    <text evidence="2">The sequence shown here is derived from an EMBL/GenBank/DDBJ whole genome shotgun (WGS) entry which is preliminary data.</text>
</comment>
<reference evidence="2" key="1">
    <citation type="submission" date="2020-09" db="EMBL/GenBank/DDBJ databases">
        <title>Genome-Enabled Discovery of Anthraquinone Biosynthesis in Senna tora.</title>
        <authorList>
            <person name="Kang S.-H."/>
            <person name="Pandey R.P."/>
            <person name="Lee C.-M."/>
            <person name="Sim J.-S."/>
            <person name="Jeong J.-T."/>
            <person name="Choi B.-S."/>
            <person name="Jung M."/>
            <person name="Ginzburg D."/>
            <person name="Zhao K."/>
            <person name="Won S.Y."/>
            <person name="Oh T.-J."/>
            <person name="Yu Y."/>
            <person name="Kim N.-H."/>
            <person name="Lee O.R."/>
            <person name="Lee T.-H."/>
            <person name="Bashyal P."/>
            <person name="Kim T.-S."/>
            <person name="Lee W.-H."/>
            <person name="Kawkins C."/>
            <person name="Kim C.-K."/>
            <person name="Kim J.S."/>
            <person name="Ahn B.O."/>
            <person name="Rhee S.Y."/>
            <person name="Sohng J.K."/>
        </authorList>
    </citation>
    <scope>NUCLEOTIDE SEQUENCE</scope>
    <source>
        <tissue evidence="2">Leaf</tissue>
    </source>
</reference>
<dbReference type="Proteomes" id="UP000634136">
    <property type="component" value="Unassembled WGS sequence"/>
</dbReference>
<keyword evidence="3" id="KW-1185">Reference proteome</keyword>